<proteinExistence type="predicted"/>
<keyword evidence="2" id="KW-1185">Reference proteome</keyword>
<dbReference type="EMBL" id="FOKY01000004">
    <property type="protein sequence ID" value="SFB78840.1"/>
    <property type="molecule type" value="Genomic_DNA"/>
</dbReference>
<evidence type="ECO:0000313" key="2">
    <source>
        <dbReference type="Proteomes" id="UP000240042"/>
    </source>
</evidence>
<reference evidence="2" key="1">
    <citation type="submission" date="2016-10" db="EMBL/GenBank/DDBJ databases">
        <authorList>
            <person name="Varghese N."/>
            <person name="Submissions S."/>
        </authorList>
    </citation>
    <scope>NUCLEOTIDE SEQUENCE [LARGE SCALE GENOMIC DNA]</scope>
    <source>
        <strain evidence="2">ATCC 43811</strain>
    </source>
</reference>
<sequence length="279" mass="31999">MNAVNHYSFYNIVGDVPFQYEIVYKGELILSGRYVNITNKNACFSFDFVIQTSDETVSAEQLVVNWDFSGLKSHNISPLFSKLWNAAAFRVKNNLAYSVMLQSDNILSFDKKGQINPAGYFLEIVLPIIDFKNNVRSYSYQFGYTNAFGEERNVDFTVNGWNFFIAGAPDDTDTFDVFLAQDRLVEEIYTIYEKKNKDKNPTLFWLQTTKSDVGSSFLQKMNTSSTIGMYIINLDERLVEQAYILTKMEVILPFITDVAYTPIKVELDGAFTLRQKNVN</sequence>
<protein>
    <submittedName>
        <fullName evidence="1">Uncharacterized protein</fullName>
    </submittedName>
</protein>
<dbReference type="STRING" id="34097.SAMN02745150_00810"/>
<organism evidence="1 2">
    <name type="scientific">Brevinema andersonii</name>
    <dbReference type="NCBI Taxonomy" id="34097"/>
    <lineage>
        <taxon>Bacteria</taxon>
        <taxon>Pseudomonadati</taxon>
        <taxon>Spirochaetota</taxon>
        <taxon>Spirochaetia</taxon>
        <taxon>Brevinematales</taxon>
        <taxon>Brevinemataceae</taxon>
        <taxon>Brevinema</taxon>
    </lineage>
</organism>
<accession>A0A1I1E1J5</accession>
<gene>
    <name evidence="1" type="ORF">SAMN02745150_00810</name>
</gene>
<dbReference type="Proteomes" id="UP000240042">
    <property type="component" value="Unassembled WGS sequence"/>
</dbReference>
<name>A0A1I1E1J5_BREAD</name>
<evidence type="ECO:0000313" key="1">
    <source>
        <dbReference type="EMBL" id="SFB78840.1"/>
    </source>
</evidence>
<dbReference type="AlphaFoldDB" id="A0A1I1E1J5"/>